<dbReference type="OrthoDB" id="1376305at2"/>
<protein>
    <submittedName>
        <fullName evidence="2">Uncharacterized protein</fullName>
    </submittedName>
</protein>
<organism evidence="2 4">
    <name type="scientific">Algoriphagus ratkowskyi</name>
    <dbReference type="NCBI Taxonomy" id="57028"/>
    <lineage>
        <taxon>Bacteria</taxon>
        <taxon>Pseudomonadati</taxon>
        <taxon>Bacteroidota</taxon>
        <taxon>Cytophagia</taxon>
        <taxon>Cytophagales</taxon>
        <taxon>Cyclobacteriaceae</taxon>
        <taxon>Algoriphagus</taxon>
    </lineage>
</organism>
<dbReference type="RefSeq" id="WP_086498718.1">
    <property type="nucleotide sequence ID" value="NZ_MSSV01000002.1"/>
</dbReference>
<keyword evidence="1" id="KW-1133">Transmembrane helix</keyword>
<evidence type="ECO:0000313" key="3">
    <source>
        <dbReference type="EMBL" id="TXD78885.1"/>
    </source>
</evidence>
<evidence type="ECO:0000313" key="4">
    <source>
        <dbReference type="Proteomes" id="UP000249115"/>
    </source>
</evidence>
<dbReference type="Proteomes" id="UP000249115">
    <property type="component" value="Unassembled WGS sequence"/>
</dbReference>
<name>A0A2W7RC29_9BACT</name>
<evidence type="ECO:0000313" key="5">
    <source>
        <dbReference type="Proteomes" id="UP000321927"/>
    </source>
</evidence>
<feature type="transmembrane region" description="Helical" evidence="1">
    <location>
        <begin position="6"/>
        <end position="26"/>
    </location>
</feature>
<accession>A0A2W7RC29</accession>
<keyword evidence="5" id="KW-1185">Reference proteome</keyword>
<sequence length="129" mass="14757">MFWQDVFIVSVGICLLVGGFGLRVWVERKRFYRRGPGGLQHFSRYSKAVLISMGEGFLMFVSIPVMILGMLILFLWSIYLIDRGKYKIKDSDQTEKSQADPKAHFLVPAEKGLSEKQICPIQKIHSLCT</sequence>
<reference evidence="2 4" key="1">
    <citation type="submission" date="2018-06" db="EMBL/GenBank/DDBJ databases">
        <title>Genomic Encyclopedia of Archaeal and Bacterial Type Strains, Phase II (KMG-II): from individual species to whole genera.</title>
        <authorList>
            <person name="Goeker M."/>
        </authorList>
    </citation>
    <scope>NUCLEOTIDE SEQUENCE [LARGE SCALE GENOMIC DNA]</scope>
    <source>
        <strain evidence="2 4">DSM 22686</strain>
    </source>
</reference>
<comment type="caution">
    <text evidence="2">The sequence shown here is derived from an EMBL/GenBank/DDBJ whole genome shotgun (WGS) entry which is preliminary data.</text>
</comment>
<keyword evidence="1" id="KW-0812">Transmembrane</keyword>
<proteinExistence type="predicted"/>
<dbReference type="Proteomes" id="UP000321927">
    <property type="component" value="Unassembled WGS sequence"/>
</dbReference>
<keyword evidence="1" id="KW-0472">Membrane</keyword>
<reference evidence="3 5" key="2">
    <citation type="submission" date="2019-08" db="EMBL/GenBank/DDBJ databases">
        <title>Genome of Algoriphagus ratkowskyi IC026.</title>
        <authorList>
            <person name="Bowman J.P."/>
        </authorList>
    </citation>
    <scope>NUCLEOTIDE SEQUENCE [LARGE SCALE GENOMIC DNA]</scope>
    <source>
        <strain evidence="3 5">IC026</strain>
    </source>
</reference>
<dbReference type="AlphaFoldDB" id="A0A2W7RC29"/>
<dbReference type="EMBL" id="VORV01000003">
    <property type="protein sequence ID" value="TXD78885.1"/>
    <property type="molecule type" value="Genomic_DNA"/>
</dbReference>
<dbReference type="EMBL" id="QKZU01000006">
    <property type="protein sequence ID" value="PZX57611.1"/>
    <property type="molecule type" value="Genomic_DNA"/>
</dbReference>
<gene>
    <name evidence="3" type="ORF">ESW18_05030</name>
    <name evidence="2" type="ORF">LV84_01739</name>
</gene>
<evidence type="ECO:0000313" key="2">
    <source>
        <dbReference type="EMBL" id="PZX57611.1"/>
    </source>
</evidence>
<feature type="transmembrane region" description="Helical" evidence="1">
    <location>
        <begin position="57"/>
        <end position="81"/>
    </location>
</feature>
<evidence type="ECO:0000256" key="1">
    <source>
        <dbReference type="SAM" id="Phobius"/>
    </source>
</evidence>